<dbReference type="Gene3D" id="3.30.43.10">
    <property type="entry name" value="Uridine Diphospho-n-acetylenolpyruvylglucosamine Reductase, domain 2"/>
    <property type="match status" value="1"/>
</dbReference>
<evidence type="ECO:0000256" key="6">
    <source>
        <dbReference type="SAM" id="MobiDB-lite"/>
    </source>
</evidence>
<dbReference type="InterPro" id="IPR015345">
    <property type="entry name" value="Cytokinin_DH_FAD/cytokin-bd"/>
</dbReference>
<evidence type="ECO:0000256" key="1">
    <source>
        <dbReference type="ARBA" id="ARBA00001974"/>
    </source>
</evidence>
<feature type="region of interest" description="Disordered" evidence="6">
    <location>
        <begin position="1"/>
        <end position="20"/>
    </location>
</feature>
<dbReference type="Pfam" id="PF01565">
    <property type="entry name" value="FAD_binding_4"/>
    <property type="match status" value="1"/>
</dbReference>
<evidence type="ECO:0000256" key="2">
    <source>
        <dbReference type="ARBA" id="ARBA00005466"/>
    </source>
</evidence>
<comment type="similarity">
    <text evidence="2">Belongs to the oxygen-dependent FAD-linked oxidoreductase family.</text>
</comment>
<proteinExistence type="inferred from homology"/>
<dbReference type="GO" id="GO:0071949">
    <property type="term" value="F:FAD binding"/>
    <property type="evidence" value="ECO:0007669"/>
    <property type="project" value="InterPro"/>
</dbReference>
<dbReference type="Proteomes" id="UP000323454">
    <property type="component" value="Unassembled WGS sequence"/>
</dbReference>
<dbReference type="RefSeq" id="WP_149850871.1">
    <property type="nucleotide sequence ID" value="NZ_VUOB01000031.1"/>
</dbReference>
<dbReference type="PANTHER" id="PTHR13878">
    <property type="entry name" value="GULONOLACTONE OXIDASE"/>
    <property type="match status" value="1"/>
</dbReference>
<dbReference type="InterPro" id="IPR016169">
    <property type="entry name" value="FAD-bd_PCMH_sub2"/>
</dbReference>
<dbReference type="SUPFAM" id="SSF56176">
    <property type="entry name" value="FAD-binding/transporter-associated domain-like"/>
    <property type="match status" value="1"/>
</dbReference>
<evidence type="ECO:0000256" key="5">
    <source>
        <dbReference type="ARBA" id="ARBA00023002"/>
    </source>
</evidence>
<protein>
    <submittedName>
        <fullName evidence="8">FAD-binding protein</fullName>
    </submittedName>
</protein>
<dbReference type="InterPro" id="IPR016166">
    <property type="entry name" value="FAD-bd_PCMH"/>
</dbReference>
<reference evidence="8 9" key="1">
    <citation type="submission" date="2019-09" db="EMBL/GenBank/DDBJ databases">
        <title>Goodfellowia gen. nov., a new genus of the Pseudonocardineae related to Actinoalloteichus, containing Goodfellowia coeruleoviolacea gen. nov., comb. nov. gen. nov., comb. nov.</title>
        <authorList>
            <person name="Labeda D."/>
        </authorList>
    </citation>
    <scope>NUCLEOTIDE SEQUENCE [LARGE SCALE GENOMIC DNA]</scope>
    <source>
        <strain evidence="8 9">AN110305</strain>
    </source>
</reference>
<comment type="cofactor">
    <cofactor evidence="1">
        <name>FAD</name>
        <dbReference type="ChEBI" id="CHEBI:57692"/>
    </cofactor>
</comment>
<dbReference type="PANTHER" id="PTHR13878:SF53">
    <property type="entry name" value="CYTOKININ DEHYDROGENASE 6"/>
    <property type="match status" value="1"/>
</dbReference>
<keyword evidence="5" id="KW-0560">Oxidoreductase</keyword>
<feature type="compositionally biased region" description="Basic residues" evidence="6">
    <location>
        <begin position="1"/>
        <end position="10"/>
    </location>
</feature>
<dbReference type="InterPro" id="IPR006094">
    <property type="entry name" value="Oxid_FAD_bind_N"/>
</dbReference>
<gene>
    <name evidence="8" type="ORF">F0L68_18605</name>
</gene>
<dbReference type="InterPro" id="IPR016170">
    <property type="entry name" value="Cytok_DH_C_sf"/>
</dbReference>
<evidence type="ECO:0000256" key="4">
    <source>
        <dbReference type="ARBA" id="ARBA00022827"/>
    </source>
</evidence>
<evidence type="ECO:0000313" key="9">
    <source>
        <dbReference type="Proteomes" id="UP000323454"/>
    </source>
</evidence>
<keyword evidence="3" id="KW-0285">Flavoprotein</keyword>
<evidence type="ECO:0000256" key="3">
    <source>
        <dbReference type="ARBA" id="ARBA00022630"/>
    </source>
</evidence>
<dbReference type="OrthoDB" id="6278354at2"/>
<evidence type="ECO:0000313" key="8">
    <source>
        <dbReference type="EMBL" id="KAA2261072.1"/>
    </source>
</evidence>
<feature type="domain" description="FAD-binding PCMH-type" evidence="7">
    <location>
        <begin position="40"/>
        <end position="210"/>
    </location>
</feature>
<dbReference type="SUPFAM" id="SSF55103">
    <property type="entry name" value="FAD-linked oxidases, C-terminal domain"/>
    <property type="match status" value="1"/>
</dbReference>
<dbReference type="Gene3D" id="3.30.465.10">
    <property type="match status" value="1"/>
</dbReference>
<dbReference type="Gene3D" id="3.40.462.10">
    <property type="entry name" value="FAD-linked oxidases, C-terminal domain"/>
    <property type="match status" value="1"/>
</dbReference>
<dbReference type="Pfam" id="PF09265">
    <property type="entry name" value="Cytokin-bind"/>
    <property type="match status" value="1"/>
</dbReference>
<dbReference type="EMBL" id="VUOB01000031">
    <property type="protein sequence ID" value="KAA2261072.1"/>
    <property type="molecule type" value="Genomic_DNA"/>
</dbReference>
<name>A0A5B2XE70_9PSEU</name>
<reference evidence="8 9" key="2">
    <citation type="submission" date="2019-09" db="EMBL/GenBank/DDBJ databases">
        <authorList>
            <person name="Jin C."/>
        </authorList>
    </citation>
    <scope>NUCLEOTIDE SEQUENCE [LARGE SCALE GENOMIC DNA]</scope>
    <source>
        <strain evidence="8 9">AN110305</strain>
    </source>
</reference>
<dbReference type="InterPro" id="IPR036318">
    <property type="entry name" value="FAD-bd_PCMH-like_sf"/>
</dbReference>
<dbReference type="InterPro" id="IPR016167">
    <property type="entry name" value="FAD-bd_PCMH_sub1"/>
</dbReference>
<organism evidence="8 9">
    <name type="scientific">Solihabitans fulvus</name>
    <dbReference type="NCBI Taxonomy" id="1892852"/>
    <lineage>
        <taxon>Bacteria</taxon>
        <taxon>Bacillati</taxon>
        <taxon>Actinomycetota</taxon>
        <taxon>Actinomycetes</taxon>
        <taxon>Pseudonocardiales</taxon>
        <taxon>Pseudonocardiaceae</taxon>
        <taxon>Solihabitans</taxon>
    </lineage>
</organism>
<evidence type="ECO:0000259" key="7">
    <source>
        <dbReference type="PROSITE" id="PS51387"/>
    </source>
</evidence>
<sequence length="417" mass="45677">MSASPRHARDHHPAWPRLDGRLDTDETSLRWAADDFGHLVHRRPRAVLRPGSVADIAAVLRHCATHDIPVAARAEGHSTGGQAQALDGVVIDLSGLRTVHEVGADFVSVDAGARWSQVLAETLPLGLTPPVLTDYLELSVGGTLSVGGLGGASHHHGAQTDNVLDLTVSTPDGELLDCSPTNNAALFNRIRAGRGRHGVILRATVRLVPAPTHARRHQLYYTDLAVFLDDQRRLVADGRFDYLEGQLKRDDRGDRRYLIEATTFRSRDGGDDVRLDDLRHERDTAEVEDLTYWDFLNRLADGEAHLRSTGEWLHAHPWSNLLLPDSAVETVLTGETARRSVDDVGPSGLVLLYPIPRQRLTTPMLDLPDGDPVFLFALLRHAATDDHATVRRMQDANRALRSQVTANGGTVYLVGPG</sequence>
<dbReference type="AlphaFoldDB" id="A0A5B2XE70"/>
<dbReference type="GO" id="GO:0009690">
    <property type="term" value="P:cytokinin metabolic process"/>
    <property type="evidence" value="ECO:0007669"/>
    <property type="project" value="InterPro"/>
</dbReference>
<accession>A0A5B2XE70</accession>
<dbReference type="InterPro" id="IPR050432">
    <property type="entry name" value="FAD-linked_Oxidoreductases_BP"/>
</dbReference>
<dbReference type="InterPro" id="IPR016164">
    <property type="entry name" value="FAD-linked_Oxase-like_C"/>
</dbReference>
<comment type="caution">
    <text evidence="8">The sequence shown here is derived from an EMBL/GenBank/DDBJ whole genome shotgun (WGS) entry which is preliminary data.</text>
</comment>
<keyword evidence="4" id="KW-0274">FAD</keyword>
<dbReference type="PROSITE" id="PS51387">
    <property type="entry name" value="FAD_PCMH"/>
    <property type="match status" value="1"/>
</dbReference>
<dbReference type="GO" id="GO:0019139">
    <property type="term" value="F:cytokinin dehydrogenase activity"/>
    <property type="evidence" value="ECO:0007669"/>
    <property type="project" value="InterPro"/>
</dbReference>
<keyword evidence="9" id="KW-1185">Reference proteome</keyword>